<protein>
    <submittedName>
        <fullName evidence="2">Uncharacterized protein</fullName>
    </submittedName>
</protein>
<reference evidence="2" key="1">
    <citation type="submission" date="2021-01" db="EMBL/GenBank/DDBJ databases">
        <authorList>
            <person name="Corre E."/>
            <person name="Pelletier E."/>
            <person name="Niang G."/>
            <person name="Scheremetjew M."/>
            <person name="Finn R."/>
            <person name="Kale V."/>
            <person name="Holt S."/>
            <person name="Cochrane G."/>
            <person name="Meng A."/>
            <person name="Brown T."/>
            <person name="Cohen L."/>
        </authorList>
    </citation>
    <scope>NUCLEOTIDE SEQUENCE</scope>
    <source>
        <strain evidence="2">CCMP3278</strain>
    </source>
</reference>
<dbReference type="SUPFAM" id="SSF53098">
    <property type="entry name" value="Ribonuclease H-like"/>
    <property type="match status" value="1"/>
</dbReference>
<dbReference type="Gene3D" id="3.30.420.10">
    <property type="entry name" value="Ribonuclease H-like superfamily/Ribonuclease H"/>
    <property type="match status" value="2"/>
</dbReference>
<dbReference type="PANTHER" id="PTHR15092:SF22">
    <property type="entry name" value="POLY(A)-SPECIFIC RIBONUCLEASE PNLDC1"/>
    <property type="match status" value="1"/>
</dbReference>
<dbReference type="Pfam" id="PF04857">
    <property type="entry name" value="CAF1"/>
    <property type="match status" value="1"/>
</dbReference>
<proteinExistence type="inferred from homology"/>
<gene>
    <name evidence="2" type="ORF">TOLI1172_LOCUS6996</name>
</gene>
<sequence>MEVTVDNWKLGLEEVKKAVQGAGFISIDAEFTGLGSRSTVLANTAQCVYDGIRSDVNNYPVIQLGICAVHFDERLNEWLAKPFNFYVLPKSVHFPETAFNPLLERTFSFDASSIRFLQQHGFDFGKMFNSGVSYLNITDEAIIREKYTTKLKALRIPKHIKPEDKAYLDDFQKNVEEWMSGVKGSGTSADSEKPVFEFETSKSSVQRKLVYEFLESHDPQVSFVQDPFADSSSQSKIIRLKYHPDKGDSLGLTVSERKLLEELDCILSDFRGIRTLFDILIEAKLSLVVHNGFYDLCKVVSQFHCDLPESIKEWKTLVHGLFPCVIDTKRLARVLNDRVVQESLDKAGTGLADSVESLKKRLSATKTASMPVLRDEFGKYNDESSIHEAGYDAFLTAQLLLLMVAHDTNLPNPELAAVLHGSLKSNRFLSTFSNQLPVTRCLTTSWIDLSTEAEDISHFLNGGKVLHVTGDSCANNMRKVVSRLTSKSEASVRMTWSSSEPECHVFISRAKSSVDSNGNSNAHAIDDLVKSIVELCATHQWACKSLDPTDFHQNRQDHLHSKKRRLTDSPT</sequence>
<dbReference type="AlphaFoldDB" id="A0A7S0ZI57"/>
<dbReference type="InterPro" id="IPR006941">
    <property type="entry name" value="RNase_CAF1"/>
</dbReference>
<organism evidence="2">
    <name type="scientific">Timspurckia oligopyrenoides</name>
    <dbReference type="NCBI Taxonomy" id="708627"/>
    <lineage>
        <taxon>Eukaryota</taxon>
        <taxon>Rhodophyta</taxon>
        <taxon>Bangiophyceae</taxon>
        <taxon>Porphyridiales</taxon>
        <taxon>Porphyridiaceae</taxon>
        <taxon>Timspurckia</taxon>
    </lineage>
</organism>
<dbReference type="InterPro" id="IPR012337">
    <property type="entry name" value="RNaseH-like_sf"/>
</dbReference>
<accession>A0A7S0ZI57</accession>
<dbReference type="GO" id="GO:0003723">
    <property type="term" value="F:RNA binding"/>
    <property type="evidence" value="ECO:0007669"/>
    <property type="project" value="TreeGrafter"/>
</dbReference>
<dbReference type="InterPro" id="IPR036397">
    <property type="entry name" value="RNaseH_sf"/>
</dbReference>
<dbReference type="GO" id="GO:0000175">
    <property type="term" value="F:3'-5'-RNA exonuclease activity"/>
    <property type="evidence" value="ECO:0007669"/>
    <property type="project" value="TreeGrafter"/>
</dbReference>
<dbReference type="EMBL" id="HBFP01009745">
    <property type="protein sequence ID" value="CAD8822600.1"/>
    <property type="molecule type" value="Transcribed_RNA"/>
</dbReference>
<dbReference type="InterPro" id="IPR051181">
    <property type="entry name" value="CAF1_poly(A)_ribonucleases"/>
</dbReference>
<name>A0A7S0ZI57_9RHOD</name>
<comment type="similarity">
    <text evidence="1">Belongs to the CAF1 family.</text>
</comment>
<dbReference type="PANTHER" id="PTHR15092">
    <property type="entry name" value="POLY A -SPECIFIC RIBONUCLEASE/TARGET OF EGR1, MEMBER 1"/>
    <property type="match status" value="1"/>
</dbReference>
<evidence type="ECO:0000313" key="2">
    <source>
        <dbReference type="EMBL" id="CAD8822600.1"/>
    </source>
</evidence>
<evidence type="ECO:0000256" key="1">
    <source>
        <dbReference type="ARBA" id="ARBA00008372"/>
    </source>
</evidence>